<sequence length="113" mass="12728">MSSQSVTNVQPNLTTMSREENSLFPVKENLTTSEEIDELNQREAVVLKSVSRKHKSEFSPQNENEIPAKIRKKVDVNISTDSVAVKKKNSGKRKKNDKSIFSNSGKCKKTFSL</sequence>
<evidence type="ECO:0000313" key="2">
    <source>
        <dbReference type="EMBL" id="CEK48487.1"/>
    </source>
</evidence>
<feature type="compositionally biased region" description="Polar residues" evidence="1">
    <location>
        <begin position="1"/>
        <end position="16"/>
    </location>
</feature>
<dbReference type="AlphaFoldDB" id="A0A0B6XWR3"/>
<name>A0A0B6XWR3_9EUPU</name>
<organism evidence="2">
    <name type="scientific">Arion vulgaris</name>
    <dbReference type="NCBI Taxonomy" id="1028688"/>
    <lineage>
        <taxon>Eukaryota</taxon>
        <taxon>Metazoa</taxon>
        <taxon>Spiralia</taxon>
        <taxon>Lophotrochozoa</taxon>
        <taxon>Mollusca</taxon>
        <taxon>Gastropoda</taxon>
        <taxon>Heterobranchia</taxon>
        <taxon>Euthyneura</taxon>
        <taxon>Panpulmonata</taxon>
        <taxon>Eupulmonata</taxon>
        <taxon>Stylommatophora</taxon>
        <taxon>Helicina</taxon>
        <taxon>Arionoidea</taxon>
        <taxon>Arionidae</taxon>
        <taxon>Arion</taxon>
    </lineage>
</organism>
<reference evidence="2" key="1">
    <citation type="submission" date="2014-12" db="EMBL/GenBank/DDBJ databases">
        <title>Insight into the proteome of Arion vulgaris.</title>
        <authorList>
            <person name="Aradska J."/>
            <person name="Bulat T."/>
            <person name="Smidak R."/>
            <person name="Sarate P."/>
            <person name="Gangsoo J."/>
            <person name="Sialana F."/>
            <person name="Bilban M."/>
            <person name="Lubec G."/>
        </authorList>
    </citation>
    <scope>NUCLEOTIDE SEQUENCE</scope>
    <source>
        <tissue evidence="2">Skin</tissue>
    </source>
</reference>
<protein>
    <submittedName>
        <fullName evidence="2">Uncharacterized protein</fullName>
    </submittedName>
</protein>
<accession>A0A0B6XWR3</accession>
<feature type="region of interest" description="Disordered" evidence="1">
    <location>
        <begin position="1"/>
        <end position="22"/>
    </location>
</feature>
<dbReference type="EMBL" id="HACG01001622">
    <property type="protein sequence ID" value="CEK48487.1"/>
    <property type="molecule type" value="Transcribed_RNA"/>
</dbReference>
<feature type="compositionally biased region" description="Basic residues" evidence="1">
    <location>
        <begin position="85"/>
        <end position="96"/>
    </location>
</feature>
<proteinExistence type="predicted"/>
<evidence type="ECO:0000256" key="1">
    <source>
        <dbReference type="SAM" id="MobiDB-lite"/>
    </source>
</evidence>
<feature type="region of interest" description="Disordered" evidence="1">
    <location>
        <begin position="85"/>
        <end position="113"/>
    </location>
</feature>
<feature type="non-terminal residue" evidence="2">
    <location>
        <position position="113"/>
    </location>
</feature>
<gene>
    <name evidence="2" type="primary">ORF4162</name>
</gene>